<dbReference type="InterPro" id="IPR036291">
    <property type="entry name" value="NAD(P)-bd_dom_sf"/>
</dbReference>
<accession>A0AAD8XUU1</accession>
<dbReference type="Gene3D" id="3.30.360.10">
    <property type="entry name" value="Dihydrodipicolinate Reductase, domain 2"/>
    <property type="match status" value="1"/>
</dbReference>
<dbReference type="InterPro" id="IPR050984">
    <property type="entry name" value="Gfo/Idh/MocA_domain"/>
</dbReference>
<evidence type="ECO:0000256" key="4">
    <source>
        <dbReference type="ARBA" id="ARBA00042988"/>
    </source>
</evidence>
<proteinExistence type="inferred from homology"/>
<evidence type="ECO:0000313" key="9">
    <source>
        <dbReference type="Proteomes" id="UP001224775"/>
    </source>
</evidence>
<reference evidence="8" key="1">
    <citation type="submission" date="2023-06" db="EMBL/GenBank/DDBJ databases">
        <title>Survivors Of The Sea: Transcriptome response of Skeletonema marinoi to long-term dormancy.</title>
        <authorList>
            <person name="Pinder M.I.M."/>
            <person name="Kourtchenko O."/>
            <person name="Robertson E.K."/>
            <person name="Larsson T."/>
            <person name="Maumus F."/>
            <person name="Osuna-Cruz C.M."/>
            <person name="Vancaester E."/>
            <person name="Stenow R."/>
            <person name="Vandepoele K."/>
            <person name="Ploug H."/>
            <person name="Bruchert V."/>
            <person name="Godhe A."/>
            <person name="Topel M."/>
        </authorList>
    </citation>
    <scope>NUCLEOTIDE SEQUENCE</scope>
    <source>
        <strain evidence="8">R05AC</strain>
    </source>
</reference>
<dbReference type="EMBL" id="JATAAI010000040">
    <property type="protein sequence ID" value="KAK1734289.1"/>
    <property type="molecule type" value="Genomic_DNA"/>
</dbReference>
<feature type="region of interest" description="Disordered" evidence="6">
    <location>
        <begin position="292"/>
        <end position="314"/>
    </location>
</feature>
<comment type="catalytic activity">
    <reaction evidence="5">
        <text>D-xylose + NADP(+) = D-xylono-1,5-lactone + NADPH + H(+)</text>
        <dbReference type="Rhea" id="RHEA:22000"/>
        <dbReference type="ChEBI" id="CHEBI:15378"/>
        <dbReference type="ChEBI" id="CHEBI:15867"/>
        <dbReference type="ChEBI" id="CHEBI:53455"/>
        <dbReference type="ChEBI" id="CHEBI:57783"/>
        <dbReference type="ChEBI" id="CHEBI:58349"/>
        <dbReference type="EC" id="1.1.1.179"/>
    </reaction>
</comment>
<feature type="compositionally biased region" description="Polar residues" evidence="6">
    <location>
        <begin position="292"/>
        <end position="308"/>
    </location>
</feature>
<evidence type="ECO:0000256" key="3">
    <source>
        <dbReference type="ARBA" id="ARBA00038984"/>
    </source>
</evidence>
<gene>
    <name evidence="8" type="ORF">QTG54_015056</name>
</gene>
<dbReference type="GO" id="GO:0000166">
    <property type="term" value="F:nucleotide binding"/>
    <property type="evidence" value="ECO:0007669"/>
    <property type="project" value="InterPro"/>
</dbReference>
<name>A0AAD8XUU1_9STRA</name>
<dbReference type="PANTHER" id="PTHR22604:SF105">
    <property type="entry name" value="TRANS-1,2-DIHYDROBENZENE-1,2-DIOL DEHYDROGENASE"/>
    <property type="match status" value="1"/>
</dbReference>
<dbReference type="PANTHER" id="PTHR22604">
    <property type="entry name" value="OXIDOREDUCTASES"/>
    <property type="match status" value="1"/>
</dbReference>
<keyword evidence="2 8" id="KW-0560">Oxidoreductase</keyword>
<dbReference type="AlphaFoldDB" id="A0AAD8XUU1"/>
<dbReference type="GO" id="GO:0047837">
    <property type="term" value="F:D-xylose 1-dehydrogenase (NADP+) activity"/>
    <property type="evidence" value="ECO:0007669"/>
    <property type="project" value="UniProtKB-EC"/>
</dbReference>
<comment type="caution">
    <text evidence="8">The sequence shown here is derived from an EMBL/GenBank/DDBJ whole genome shotgun (WGS) entry which is preliminary data.</text>
</comment>
<dbReference type="Proteomes" id="UP001224775">
    <property type="component" value="Unassembled WGS sequence"/>
</dbReference>
<dbReference type="Pfam" id="PF01408">
    <property type="entry name" value="GFO_IDH_MocA"/>
    <property type="match status" value="1"/>
</dbReference>
<organism evidence="8 9">
    <name type="scientific">Skeletonema marinoi</name>
    <dbReference type="NCBI Taxonomy" id="267567"/>
    <lineage>
        <taxon>Eukaryota</taxon>
        <taxon>Sar</taxon>
        <taxon>Stramenopiles</taxon>
        <taxon>Ochrophyta</taxon>
        <taxon>Bacillariophyta</taxon>
        <taxon>Coscinodiscophyceae</taxon>
        <taxon>Thalassiosirophycidae</taxon>
        <taxon>Thalassiosirales</taxon>
        <taxon>Skeletonemataceae</taxon>
        <taxon>Skeletonema</taxon>
        <taxon>Skeletonema marinoi-dohrnii complex</taxon>
    </lineage>
</organism>
<dbReference type="SUPFAM" id="SSF51735">
    <property type="entry name" value="NAD(P)-binding Rossmann-fold domains"/>
    <property type="match status" value="1"/>
</dbReference>
<feature type="domain" description="Gfo/Idh/MocA-like oxidoreductase N-terminal" evidence="7">
    <location>
        <begin position="51"/>
        <end position="165"/>
    </location>
</feature>
<sequence length="454" mass="49471">MSSTPSKIMIDEYDAKLGYHRSVLPLDIRLGITTTSSPSSSSSLEQPLLLRWGLLATGKVAHDFAQALKFLPHHTITAVGSRTIERAEWFARRHDIPTAHGTYEELTSDPNVDIVYIASLHPDHKDHAVMALNSGKHVLVEKPMTMRAEDAQLLYDLGMEKQLFVGEGMWTRFFPAVEWTRSRIGGGCNDDDDDDEGEAVVEPKIGNVRVIQADFSIDGEDVGPYPTDSLYAKELGGGSAWTMLPYVVGAFSLPFGSREPDRITANGIIPDDDYDVGDVAIGMTMTFTIDDNESHQQQQSASRANNIDSRPPPRNKAIASGVVGYLAESSEVTMYAGKRGRIIVNAPAHCPTSATLIRKPVGSRGNGATSSDSGGDSSSSNPTTMHVEFPLPLPSKAILDSGGVQLPNSMGFVYEAEAVRRLISAKYYTFPQWTPEESVGSIRTIEQMLNQINQ</sequence>
<feature type="compositionally biased region" description="Low complexity" evidence="6">
    <location>
        <begin position="370"/>
        <end position="380"/>
    </location>
</feature>
<keyword evidence="9" id="KW-1185">Reference proteome</keyword>
<evidence type="ECO:0000259" key="7">
    <source>
        <dbReference type="Pfam" id="PF01408"/>
    </source>
</evidence>
<protein>
    <recommendedName>
        <fullName evidence="3">D-xylose 1-dehydrogenase (NADP(+), D-xylono-1,5-lactone-forming)</fullName>
        <ecNumber evidence="3">1.1.1.179</ecNumber>
    </recommendedName>
    <alternativeName>
        <fullName evidence="4">D-xylose-NADP dehydrogenase</fullName>
    </alternativeName>
</protein>
<evidence type="ECO:0000256" key="6">
    <source>
        <dbReference type="SAM" id="MobiDB-lite"/>
    </source>
</evidence>
<comment type="similarity">
    <text evidence="1">Belongs to the Gfo/Idh/MocA family.</text>
</comment>
<dbReference type="EC" id="1.1.1.179" evidence="3"/>
<dbReference type="Gene3D" id="3.40.50.720">
    <property type="entry name" value="NAD(P)-binding Rossmann-like Domain"/>
    <property type="match status" value="1"/>
</dbReference>
<dbReference type="SUPFAM" id="SSF55347">
    <property type="entry name" value="Glyceraldehyde-3-phosphate dehydrogenase-like, C-terminal domain"/>
    <property type="match status" value="1"/>
</dbReference>
<evidence type="ECO:0000256" key="2">
    <source>
        <dbReference type="ARBA" id="ARBA00023002"/>
    </source>
</evidence>
<feature type="region of interest" description="Disordered" evidence="6">
    <location>
        <begin position="355"/>
        <end position="385"/>
    </location>
</feature>
<dbReference type="InterPro" id="IPR000683">
    <property type="entry name" value="Gfo/Idh/MocA-like_OxRdtase_N"/>
</dbReference>
<evidence type="ECO:0000256" key="1">
    <source>
        <dbReference type="ARBA" id="ARBA00010928"/>
    </source>
</evidence>
<evidence type="ECO:0000313" key="8">
    <source>
        <dbReference type="EMBL" id="KAK1734289.1"/>
    </source>
</evidence>
<evidence type="ECO:0000256" key="5">
    <source>
        <dbReference type="ARBA" id="ARBA00049233"/>
    </source>
</evidence>